<gene>
    <name evidence="9" type="ORF">CUD01_14040</name>
</gene>
<comment type="subcellular location">
    <subcellularLocation>
        <location evidence="1">Membrane</location>
        <topology evidence="1">Multi-pass membrane protein</topology>
    </subcellularLocation>
</comment>
<keyword evidence="3" id="KW-0201">Cytochrome c-type biogenesis</keyword>
<dbReference type="PANTHER" id="PTHR31566:SF0">
    <property type="entry name" value="CYTOCHROME C BIOGENESIS PROTEIN CCS1, CHLOROPLASTIC"/>
    <property type="match status" value="1"/>
</dbReference>
<evidence type="ECO:0000256" key="4">
    <source>
        <dbReference type="ARBA" id="ARBA00022989"/>
    </source>
</evidence>
<evidence type="ECO:0000256" key="2">
    <source>
        <dbReference type="ARBA" id="ARBA00022692"/>
    </source>
</evidence>
<evidence type="ECO:0000313" key="10">
    <source>
        <dbReference type="Proteomes" id="UP000315842"/>
    </source>
</evidence>
<feature type="region of interest" description="Disordered" evidence="6">
    <location>
        <begin position="556"/>
        <end position="602"/>
    </location>
</feature>
<evidence type="ECO:0000259" key="8">
    <source>
        <dbReference type="Pfam" id="PF05140"/>
    </source>
</evidence>
<evidence type="ECO:0000256" key="6">
    <source>
        <dbReference type="SAM" id="MobiDB-lite"/>
    </source>
</evidence>
<evidence type="ECO:0000313" key="9">
    <source>
        <dbReference type="EMBL" id="GEA80960.1"/>
    </source>
</evidence>
<dbReference type="RefSeq" id="WP_141319846.1">
    <property type="nucleotide sequence ID" value="NZ_BJLP01000019.1"/>
</dbReference>
<feature type="compositionally biased region" description="Basic and acidic residues" evidence="6">
    <location>
        <begin position="591"/>
        <end position="602"/>
    </location>
</feature>
<keyword evidence="4 7" id="KW-1133">Transmembrane helix</keyword>
<feature type="compositionally biased region" description="Low complexity" evidence="6">
    <location>
        <begin position="559"/>
        <end position="580"/>
    </location>
</feature>
<feature type="transmembrane region" description="Helical" evidence="7">
    <location>
        <begin position="215"/>
        <end position="234"/>
    </location>
</feature>
<sequence>MATYRPEGLEDTFATSAAAPGADGSSDAPAAPPRLPRLGPTGWARWAWRQLTSMRVALLLLMLLAVAAVPGTIFPQRAQDVSEVAQYIDDHPSTGPWLDRFGFFDVYSSVWFSAIYLMLFISLVGCILPRTRAHLGALRGRPPRTPRRLTRFPAQARAEVAGTPQDVARRAASAMRRGPRWAPFVRSYRVDVHDEGGGAWSAAGERGYLRETGNLVFHLALVGLLVSVAAGQMLHYRGQAIVVQGRGMANSVKEYDTFEKGTAFSEDSLEPFTLRLDDFTARFDDETLEPRDFAAYVTVTDPDGTPSAETIKVNHPLERDGAKIYLQGNGYAPELTVRDAAGEVAFSGAVPFLPQDEVYTSRGVVKVPDVSGDQAQVGLVGYLLPTAVEITDGLYQSVDPQPDAPLLVLSVWSGNLGLDTGVPQNVYQLDESRMEQAVDADGKAVTIYLRPGESVELPDGLGSVSFDSLTRYVALDLRHDPALTWVLVFALAAFAGLAASLFAPRRRLWVRAVPGTRPGSTVVSAAGLARGDDVGLQPELDRVLADALTTFDPVTVEHTTAPGTTTVRTTTADTRVPPTTSADQTQPDTPDAPRDGRDHAGR</sequence>
<feature type="transmembrane region" description="Helical" evidence="7">
    <location>
        <begin position="56"/>
        <end position="74"/>
    </location>
</feature>
<dbReference type="GO" id="GO:0016020">
    <property type="term" value="C:membrane"/>
    <property type="evidence" value="ECO:0007669"/>
    <property type="project" value="UniProtKB-SubCell"/>
</dbReference>
<dbReference type="EMBL" id="BJLP01000019">
    <property type="protein sequence ID" value="GEA80960.1"/>
    <property type="molecule type" value="Genomic_DNA"/>
</dbReference>
<dbReference type="Pfam" id="PF05140">
    <property type="entry name" value="ResB"/>
    <property type="match status" value="1"/>
</dbReference>
<dbReference type="AlphaFoldDB" id="A0A4Y3KDJ1"/>
<accession>A0A4Y3KDJ1</accession>
<dbReference type="PANTHER" id="PTHR31566">
    <property type="entry name" value="CYTOCHROME C BIOGENESIS PROTEIN CCS1, CHLOROPLASTIC"/>
    <property type="match status" value="1"/>
</dbReference>
<organism evidence="9 10">
    <name type="scientific">Cellulomonas uda</name>
    <dbReference type="NCBI Taxonomy" id="1714"/>
    <lineage>
        <taxon>Bacteria</taxon>
        <taxon>Bacillati</taxon>
        <taxon>Actinomycetota</taxon>
        <taxon>Actinomycetes</taxon>
        <taxon>Micrococcales</taxon>
        <taxon>Cellulomonadaceae</taxon>
        <taxon>Cellulomonas</taxon>
    </lineage>
</organism>
<evidence type="ECO:0000256" key="1">
    <source>
        <dbReference type="ARBA" id="ARBA00004141"/>
    </source>
</evidence>
<comment type="caution">
    <text evidence="9">The sequence shown here is derived from an EMBL/GenBank/DDBJ whole genome shotgun (WGS) entry which is preliminary data.</text>
</comment>
<reference evidence="9 10" key="1">
    <citation type="submission" date="2019-06" db="EMBL/GenBank/DDBJ databases">
        <title>Whole genome shotgun sequence of Cellulomonas uda NBRC 3747.</title>
        <authorList>
            <person name="Hosoyama A."/>
            <person name="Uohara A."/>
            <person name="Ohji S."/>
            <person name="Ichikawa N."/>
        </authorList>
    </citation>
    <scope>NUCLEOTIDE SEQUENCE [LARGE SCALE GENOMIC DNA]</scope>
    <source>
        <strain evidence="9 10">NBRC 3747</strain>
    </source>
</reference>
<feature type="domain" description="ResB-like" evidence="8">
    <location>
        <begin position="54"/>
        <end position="541"/>
    </location>
</feature>
<protein>
    <submittedName>
        <fullName evidence="9">Cytochrome c biogenesis protein ResB</fullName>
    </submittedName>
</protein>
<evidence type="ECO:0000256" key="3">
    <source>
        <dbReference type="ARBA" id="ARBA00022748"/>
    </source>
</evidence>
<evidence type="ECO:0000256" key="5">
    <source>
        <dbReference type="ARBA" id="ARBA00023136"/>
    </source>
</evidence>
<proteinExistence type="predicted"/>
<dbReference type="Proteomes" id="UP000315842">
    <property type="component" value="Unassembled WGS sequence"/>
</dbReference>
<name>A0A4Y3KDJ1_CELUD</name>
<dbReference type="InterPro" id="IPR023494">
    <property type="entry name" value="Cyt_c_bgen_Ccs1/CcsB/ResB"/>
</dbReference>
<feature type="region of interest" description="Disordered" evidence="6">
    <location>
        <begin position="15"/>
        <end position="34"/>
    </location>
</feature>
<feature type="transmembrane region" description="Helical" evidence="7">
    <location>
        <begin position="482"/>
        <end position="503"/>
    </location>
</feature>
<feature type="transmembrane region" description="Helical" evidence="7">
    <location>
        <begin position="106"/>
        <end position="128"/>
    </location>
</feature>
<dbReference type="GO" id="GO:0017004">
    <property type="term" value="P:cytochrome complex assembly"/>
    <property type="evidence" value="ECO:0007669"/>
    <property type="project" value="UniProtKB-KW"/>
</dbReference>
<keyword evidence="10" id="KW-1185">Reference proteome</keyword>
<keyword evidence="2 7" id="KW-0812">Transmembrane</keyword>
<feature type="compositionally biased region" description="Low complexity" evidence="6">
    <location>
        <begin position="16"/>
        <end position="29"/>
    </location>
</feature>
<dbReference type="InterPro" id="IPR007816">
    <property type="entry name" value="ResB-like_domain"/>
</dbReference>
<evidence type="ECO:0000256" key="7">
    <source>
        <dbReference type="SAM" id="Phobius"/>
    </source>
</evidence>
<keyword evidence="5 7" id="KW-0472">Membrane</keyword>